<comment type="caution">
    <text evidence="1">The sequence shown here is derived from an EMBL/GenBank/DDBJ whole genome shotgun (WGS) entry which is preliminary data.</text>
</comment>
<proteinExistence type="predicted"/>
<evidence type="ECO:0008006" key="2">
    <source>
        <dbReference type="Google" id="ProtNLM"/>
    </source>
</evidence>
<feature type="non-terminal residue" evidence="1">
    <location>
        <position position="1"/>
    </location>
</feature>
<organism evidence="1">
    <name type="scientific">marine sediment metagenome</name>
    <dbReference type="NCBI Taxonomy" id="412755"/>
    <lineage>
        <taxon>unclassified sequences</taxon>
        <taxon>metagenomes</taxon>
        <taxon>ecological metagenomes</taxon>
    </lineage>
</organism>
<gene>
    <name evidence="1" type="ORF">S01H1_48275</name>
</gene>
<sequence>NLNLTSDDPISGLTVNEKATIENVSKLFDECKTEDIERLVGSIVIY</sequence>
<evidence type="ECO:0000313" key="1">
    <source>
        <dbReference type="EMBL" id="GAG27380.1"/>
    </source>
</evidence>
<protein>
    <recommendedName>
        <fullName evidence="2">Adenosine deaminase domain-containing protein</fullName>
    </recommendedName>
</protein>
<name>X0W9R1_9ZZZZ</name>
<dbReference type="AlphaFoldDB" id="X0W9R1"/>
<accession>X0W9R1</accession>
<reference evidence="1" key="1">
    <citation type="journal article" date="2014" name="Front. Microbiol.">
        <title>High frequency of phylogenetically diverse reductive dehalogenase-homologous genes in deep subseafloor sedimentary metagenomes.</title>
        <authorList>
            <person name="Kawai M."/>
            <person name="Futagami T."/>
            <person name="Toyoda A."/>
            <person name="Takaki Y."/>
            <person name="Nishi S."/>
            <person name="Hori S."/>
            <person name="Arai W."/>
            <person name="Tsubouchi T."/>
            <person name="Morono Y."/>
            <person name="Uchiyama I."/>
            <person name="Ito T."/>
            <person name="Fujiyama A."/>
            <person name="Inagaki F."/>
            <person name="Takami H."/>
        </authorList>
    </citation>
    <scope>NUCLEOTIDE SEQUENCE</scope>
    <source>
        <strain evidence="1">Expedition CK06-06</strain>
    </source>
</reference>
<dbReference type="EMBL" id="BARS01030996">
    <property type="protein sequence ID" value="GAG27380.1"/>
    <property type="molecule type" value="Genomic_DNA"/>
</dbReference>